<dbReference type="VEuPathDB" id="VectorBase:AMIN010874"/>
<organism evidence="1 2">
    <name type="scientific">Anopheles minimus</name>
    <dbReference type="NCBI Taxonomy" id="112268"/>
    <lineage>
        <taxon>Eukaryota</taxon>
        <taxon>Metazoa</taxon>
        <taxon>Ecdysozoa</taxon>
        <taxon>Arthropoda</taxon>
        <taxon>Hexapoda</taxon>
        <taxon>Insecta</taxon>
        <taxon>Pterygota</taxon>
        <taxon>Neoptera</taxon>
        <taxon>Endopterygota</taxon>
        <taxon>Diptera</taxon>
        <taxon>Nematocera</taxon>
        <taxon>Culicoidea</taxon>
        <taxon>Culicidae</taxon>
        <taxon>Anophelinae</taxon>
        <taxon>Anopheles</taxon>
    </lineage>
</organism>
<dbReference type="EnsemblMetazoa" id="AMIN010874-RA">
    <property type="protein sequence ID" value="AMIN010874-PA"/>
    <property type="gene ID" value="AMIN010874"/>
</dbReference>
<accession>A0A182WKE7</accession>
<name>A0A182WKE7_9DIPT</name>
<protein>
    <submittedName>
        <fullName evidence="1">Uncharacterized protein</fullName>
    </submittedName>
</protein>
<evidence type="ECO:0000313" key="1">
    <source>
        <dbReference type="EnsemblMetazoa" id="AMIN010874-PA"/>
    </source>
</evidence>
<sequence length="69" mass="7512">MAYPNCVLGERLYIIYISHAVAAGCACIAVRSRCYGVCSASQIGAMTTIVQVYSSAFRCPDLQRTNLFL</sequence>
<reference evidence="2" key="1">
    <citation type="submission" date="2013-03" db="EMBL/GenBank/DDBJ databases">
        <title>The Genome Sequence of Anopheles minimus MINIMUS1.</title>
        <authorList>
            <consortium name="The Broad Institute Genomics Platform"/>
            <person name="Neafsey D.E."/>
            <person name="Walton C."/>
            <person name="Walker B."/>
            <person name="Young S.K."/>
            <person name="Zeng Q."/>
            <person name="Gargeya S."/>
            <person name="Fitzgerald M."/>
            <person name="Haas B."/>
            <person name="Abouelleil A."/>
            <person name="Allen A.W."/>
            <person name="Alvarado L."/>
            <person name="Arachchi H.M."/>
            <person name="Berlin A.M."/>
            <person name="Chapman S.B."/>
            <person name="Gainer-Dewar J."/>
            <person name="Goldberg J."/>
            <person name="Griggs A."/>
            <person name="Gujja S."/>
            <person name="Hansen M."/>
            <person name="Howarth C."/>
            <person name="Imamovic A."/>
            <person name="Ireland A."/>
            <person name="Larimer J."/>
            <person name="McCowan C."/>
            <person name="Murphy C."/>
            <person name="Pearson M."/>
            <person name="Poon T.W."/>
            <person name="Priest M."/>
            <person name="Roberts A."/>
            <person name="Saif S."/>
            <person name="Shea T."/>
            <person name="Sisk P."/>
            <person name="Sykes S."/>
            <person name="Wortman J."/>
            <person name="Nusbaum C."/>
            <person name="Birren B."/>
        </authorList>
    </citation>
    <scope>NUCLEOTIDE SEQUENCE [LARGE SCALE GENOMIC DNA]</scope>
    <source>
        <strain evidence="2">MINIMUS1</strain>
    </source>
</reference>
<proteinExistence type="predicted"/>
<dbReference type="AlphaFoldDB" id="A0A182WKE7"/>
<dbReference type="Proteomes" id="UP000075920">
    <property type="component" value="Unassembled WGS sequence"/>
</dbReference>
<keyword evidence="2" id="KW-1185">Reference proteome</keyword>
<reference evidence="1" key="2">
    <citation type="submission" date="2020-05" db="UniProtKB">
        <authorList>
            <consortium name="EnsemblMetazoa"/>
        </authorList>
    </citation>
    <scope>IDENTIFICATION</scope>
    <source>
        <strain evidence="1">MINIMUS1</strain>
    </source>
</reference>
<evidence type="ECO:0000313" key="2">
    <source>
        <dbReference type="Proteomes" id="UP000075920"/>
    </source>
</evidence>